<feature type="transmembrane region" description="Helical" evidence="6">
    <location>
        <begin position="124"/>
        <end position="141"/>
    </location>
</feature>
<evidence type="ECO:0000256" key="2">
    <source>
        <dbReference type="ARBA" id="ARBA00023136"/>
    </source>
</evidence>
<name>A0A9W9RNP7_9EURO</name>
<proteinExistence type="predicted"/>
<organism evidence="7 8">
    <name type="scientific">Penicillium cataractarum</name>
    <dbReference type="NCBI Taxonomy" id="2100454"/>
    <lineage>
        <taxon>Eukaryota</taxon>
        <taxon>Fungi</taxon>
        <taxon>Dikarya</taxon>
        <taxon>Ascomycota</taxon>
        <taxon>Pezizomycotina</taxon>
        <taxon>Eurotiomycetes</taxon>
        <taxon>Eurotiomycetidae</taxon>
        <taxon>Eurotiales</taxon>
        <taxon>Aspergillaceae</taxon>
        <taxon>Penicillium</taxon>
    </lineage>
</organism>
<feature type="transmembrane region" description="Helical" evidence="6">
    <location>
        <begin position="211"/>
        <end position="229"/>
    </location>
</feature>
<dbReference type="GO" id="GO:0005778">
    <property type="term" value="C:peroxisomal membrane"/>
    <property type="evidence" value="ECO:0007669"/>
    <property type="project" value="UniProtKB-SubCell"/>
</dbReference>
<evidence type="ECO:0000313" key="7">
    <source>
        <dbReference type="EMBL" id="KAJ5363497.1"/>
    </source>
</evidence>
<keyword evidence="2 6" id="KW-0472">Membrane</keyword>
<reference evidence="7" key="1">
    <citation type="submission" date="2022-11" db="EMBL/GenBank/DDBJ databases">
        <authorList>
            <person name="Petersen C."/>
        </authorList>
    </citation>
    <scope>NUCLEOTIDE SEQUENCE</scope>
    <source>
        <strain evidence="7">IBT 29864</strain>
    </source>
</reference>
<dbReference type="PANTHER" id="PTHR12652">
    <property type="entry name" value="PEROXISOMAL BIOGENESIS FACTOR 11"/>
    <property type="match status" value="1"/>
</dbReference>
<keyword evidence="1" id="KW-0962">Peroxisome biogenesis</keyword>
<comment type="subcellular location">
    <subcellularLocation>
        <location evidence="4">Peroxisome membrane</location>
    </subcellularLocation>
</comment>
<accession>A0A9W9RNP7</accession>
<dbReference type="GeneID" id="81441303"/>
<reference evidence="7" key="2">
    <citation type="journal article" date="2023" name="IMA Fungus">
        <title>Comparative genomic study of the Penicillium genus elucidates a diverse pangenome and 15 lateral gene transfer events.</title>
        <authorList>
            <person name="Petersen C."/>
            <person name="Sorensen T."/>
            <person name="Nielsen M.R."/>
            <person name="Sondergaard T.E."/>
            <person name="Sorensen J.L."/>
            <person name="Fitzpatrick D.A."/>
            <person name="Frisvad J.C."/>
            <person name="Nielsen K.L."/>
        </authorList>
    </citation>
    <scope>NUCLEOTIDE SEQUENCE</scope>
    <source>
        <strain evidence="7">IBT 29864</strain>
    </source>
</reference>
<evidence type="ECO:0000313" key="8">
    <source>
        <dbReference type="Proteomes" id="UP001147782"/>
    </source>
</evidence>
<dbReference type="PANTHER" id="PTHR12652:SF23">
    <property type="entry name" value="MICROBODY (PEROXISOME) PROLIFERATION PROTEIN PEROXIN 11B (EUROFUNG)"/>
    <property type="match status" value="1"/>
</dbReference>
<dbReference type="Proteomes" id="UP001147782">
    <property type="component" value="Unassembled WGS sequence"/>
</dbReference>
<evidence type="ECO:0000256" key="4">
    <source>
        <dbReference type="ARBA" id="ARBA00046271"/>
    </source>
</evidence>
<evidence type="ECO:0000256" key="6">
    <source>
        <dbReference type="SAM" id="Phobius"/>
    </source>
</evidence>
<dbReference type="AlphaFoldDB" id="A0A9W9RNP7"/>
<dbReference type="Pfam" id="PF05648">
    <property type="entry name" value="PEX11"/>
    <property type="match status" value="1"/>
</dbReference>
<dbReference type="RefSeq" id="XP_056551124.1">
    <property type="nucleotide sequence ID" value="XM_056702124.1"/>
</dbReference>
<dbReference type="EMBL" id="JAPZBS010000008">
    <property type="protein sequence ID" value="KAJ5363497.1"/>
    <property type="molecule type" value="Genomic_DNA"/>
</dbReference>
<evidence type="ECO:0000256" key="5">
    <source>
        <dbReference type="SAM" id="MobiDB-lite"/>
    </source>
</evidence>
<keyword evidence="6" id="KW-1133">Transmembrane helix</keyword>
<feature type="region of interest" description="Disordered" evidence="5">
    <location>
        <begin position="152"/>
        <end position="176"/>
    </location>
</feature>
<protein>
    <submittedName>
        <fullName evidence="7">Uncharacterized protein</fullName>
    </submittedName>
</protein>
<keyword evidence="3" id="KW-0576">Peroxisome</keyword>
<sequence length="232" mass="25887">MVAHLNRFLSSGAGLEKTLRLIQSLAQIATVFTVGSTAVRFTTAKLQLALTRRFFRFFGFIESFHRVSTLLSTDGMSSVPGWLDLAKWTCFGLYFLLEDLTILHAMDVYLVPWEARVMKEANTFWFYALSFSLAGAVYGLLFSSSAESAPKAKDQKKKKNGTKTEKEKAEPVTNEKATAPKTAALVRQIVVESCDLVLPITLLHWWPTSDLVVGLTMVVSTVLTGREIWKKV</sequence>
<keyword evidence="6" id="KW-0812">Transmembrane</keyword>
<comment type="caution">
    <text evidence="7">The sequence shown here is derived from an EMBL/GenBank/DDBJ whole genome shotgun (WGS) entry which is preliminary data.</text>
</comment>
<dbReference type="GO" id="GO:0016559">
    <property type="term" value="P:peroxisome fission"/>
    <property type="evidence" value="ECO:0007669"/>
    <property type="project" value="InterPro"/>
</dbReference>
<evidence type="ECO:0000256" key="1">
    <source>
        <dbReference type="ARBA" id="ARBA00022593"/>
    </source>
</evidence>
<gene>
    <name evidence="7" type="ORF">N7496_009210</name>
</gene>
<dbReference type="InterPro" id="IPR008733">
    <property type="entry name" value="PEX11"/>
</dbReference>
<evidence type="ECO:0000256" key="3">
    <source>
        <dbReference type="ARBA" id="ARBA00023140"/>
    </source>
</evidence>
<keyword evidence="8" id="KW-1185">Reference proteome</keyword>
<dbReference type="OrthoDB" id="3636394at2759"/>